<dbReference type="RefSeq" id="WP_147687434.1">
    <property type="nucleotide sequence ID" value="NZ_VDUX01000007.1"/>
</dbReference>
<name>A0A5C8NEV0_9ACTN</name>
<feature type="transmembrane region" description="Helical" evidence="1">
    <location>
        <begin position="111"/>
        <end position="131"/>
    </location>
</feature>
<feature type="transmembrane region" description="Helical" evidence="1">
    <location>
        <begin position="188"/>
        <end position="206"/>
    </location>
</feature>
<dbReference type="AlphaFoldDB" id="A0A5C8NEV0"/>
<keyword evidence="1" id="KW-1133">Transmembrane helix</keyword>
<dbReference type="OrthoDB" id="3830178at2"/>
<evidence type="ECO:0000313" key="3">
    <source>
        <dbReference type="Proteomes" id="UP000321571"/>
    </source>
</evidence>
<keyword evidence="1" id="KW-0812">Transmembrane</keyword>
<feature type="transmembrane region" description="Helical" evidence="1">
    <location>
        <begin position="246"/>
        <end position="269"/>
    </location>
</feature>
<protein>
    <submittedName>
        <fullName evidence="2">Uncharacterized protein</fullName>
    </submittedName>
</protein>
<gene>
    <name evidence="2" type="ORF">FHP06_14095</name>
</gene>
<dbReference type="EMBL" id="VDUX01000007">
    <property type="protein sequence ID" value="TXL57501.1"/>
    <property type="molecule type" value="Genomic_DNA"/>
</dbReference>
<keyword evidence="3" id="KW-1185">Reference proteome</keyword>
<comment type="caution">
    <text evidence="2">The sequence shown here is derived from an EMBL/GenBank/DDBJ whole genome shotgun (WGS) entry which is preliminary data.</text>
</comment>
<evidence type="ECO:0000313" key="2">
    <source>
        <dbReference type="EMBL" id="TXL57501.1"/>
    </source>
</evidence>
<proteinExistence type="predicted"/>
<evidence type="ECO:0000256" key="1">
    <source>
        <dbReference type="SAM" id="Phobius"/>
    </source>
</evidence>
<reference evidence="2 3" key="1">
    <citation type="submission" date="2019-06" db="EMBL/GenBank/DDBJ databases">
        <title>Aeromicrobium sp. nov., isolated from a maize field.</title>
        <authorList>
            <person name="Lin S.-Y."/>
            <person name="Tsai C.-F."/>
            <person name="Young C.-C."/>
        </authorList>
    </citation>
    <scope>NUCLEOTIDE SEQUENCE [LARGE SCALE GENOMIC DNA]</scope>
    <source>
        <strain evidence="2 3">CC-CFT486</strain>
    </source>
</reference>
<sequence>MHVGATTSQPATTRGFRIATQAAAEGAMFAALAALIDRVGVYGSETEELADAAMAQDVITAVIAVPALAVASRRAALGSARAHLVSVGILAFLAYNYAIYCFSVTFGPLFLFWTALLGLTTVLSVIGLWRAERLHMERLVQPGLLPSIVLCTVAVLFATLWLLEIVPDLHDGTGSTSAQQWEVPTNPVHVLDLAFALPLAFLAGWGMRARRRWAVLLAPVMLSFFVVMSLPIVATPFVAALRGHAVAWGVVLPITSIAILCAIALIQCLRVPTVTTDR</sequence>
<keyword evidence="1" id="KW-0472">Membrane</keyword>
<feature type="transmembrane region" description="Helical" evidence="1">
    <location>
        <begin position="213"/>
        <end position="234"/>
    </location>
</feature>
<dbReference type="Proteomes" id="UP000321571">
    <property type="component" value="Unassembled WGS sequence"/>
</dbReference>
<organism evidence="2 3">
    <name type="scientific">Aeromicrobium terrae</name>
    <dbReference type="NCBI Taxonomy" id="2498846"/>
    <lineage>
        <taxon>Bacteria</taxon>
        <taxon>Bacillati</taxon>
        <taxon>Actinomycetota</taxon>
        <taxon>Actinomycetes</taxon>
        <taxon>Propionibacteriales</taxon>
        <taxon>Nocardioidaceae</taxon>
        <taxon>Aeromicrobium</taxon>
    </lineage>
</organism>
<accession>A0A5C8NEV0</accession>
<feature type="transmembrane region" description="Helical" evidence="1">
    <location>
        <begin position="84"/>
        <end position="105"/>
    </location>
</feature>
<feature type="transmembrane region" description="Helical" evidence="1">
    <location>
        <begin position="143"/>
        <end position="163"/>
    </location>
</feature>